<evidence type="ECO:0000313" key="2">
    <source>
        <dbReference type="EMBL" id="MDP0588941.1"/>
    </source>
</evidence>
<keyword evidence="1" id="KW-1133">Transmembrane helix</keyword>
<accession>A0AA90P0W9</accession>
<organism evidence="2 3">
    <name type="scientific">Candidatus Endonucleibacter bathymodioli</name>
    <dbReference type="NCBI Taxonomy" id="539814"/>
    <lineage>
        <taxon>Bacteria</taxon>
        <taxon>Pseudomonadati</taxon>
        <taxon>Pseudomonadota</taxon>
        <taxon>Gammaproteobacteria</taxon>
        <taxon>Oceanospirillales</taxon>
        <taxon>Endozoicomonadaceae</taxon>
        <taxon>Candidatus Endonucleibacter</taxon>
    </lineage>
</organism>
<evidence type="ECO:0000256" key="1">
    <source>
        <dbReference type="SAM" id="Phobius"/>
    </source>
</evidence>
<dbReference type="EMBL" id="JASXSV010000008">
    <property type="protein sequence ID" value="MDP0588941.1"/>
    <property type="molecule type" value="Genomic_DNA"/>
</dbReference>
<sequence length="1759" mass="199460">MNIYNYLANWKNELCHVYKHTYNFLYGMFFMLTLVFCNQAFSVIGVGFDHGGDKTVWDTHYLKELFFDSMMNSYSGWLCNNSVKGGIIGSAGIRIMSGDSSLIDINDMDIVVCGKDKAEDLLKYLNSEIQKSICVITDKNLVYLANTVPHAVWGAQGMSDEMLGRWQITMFDISSNEPLAAVGIVVKDFDGDDVMFSAWDYDFQTDFNFVSKKKVSIPVLTQLGYALLDDNSLKKDIEYFKKTKDNKGKKLGDTMDEVVYLCQNMHKIRNRFSFYEQTKKEKSYDKKLMEKIYEVHSSYDILLNEVNKINEKTQIVNTIHAKAFDFDYALGESLGDKSLLTHVEWQKVLGKDFSVCNVESRDDCFCCVVSNAINGNRIVRERFLSAANRLRCEVVDAETEYVTSELVRSVINNWVKEMICVLLNEKYDKNEMSRFLDLPYGAIDHLMSSEYDKSSNHAKDVISFCGDSVSLLPLALSIGIPFVVFNSKNHASKVAVSSFNPEDAWNEWRDIIEVLVENESLMTLENTMVKDVIFIAHSGKNNYYSCIKKNDIEKRIEPLLIAEEILLDKNILQSGSCQDELYEELDVSSNVMPTMCDSFPWNEKAAKAKNTAVYVELVKKCIGICFCENSEVVGSTLESKEISTEKDINSQPISIVNKEDSGSLGVNIDKIFRDTLLDTAEVVDGMELLVEMTEAISLGVEKVEDICEMKTHLRGKEQECKQKIKYSGNIDEINKVMTVVFDEVSEQCQQDKYMVDNRVVVNLSKCSSVIKQLSNADDLGCPLAPLILGVYRMIYPDGKYLVLNDIVGVIRCFIKAAERGNVQAPACLYWLAKITGSPEAFSLSISLFERFNQSFSDDMLVLNFVLTGNDHLVKECNNLWLPLFLGRWRYQRIGLDAFQLLCETYYSHPELGEDSSGCQMSQNLSDADVISYASHLAFFYLHSGHKESAMQEFSKAAFAYVWLMQKTDDISVIPNIIKAAGVASIYHMTSNDEARSIDHRELLEMLSSLSEIGSNSDFLWTLKIIGQHEQISASADFISKVSYFLHRKNEGVVFKNIDDLGSELAERRDFLECKLSHSCECGNARKKFKLDMSDISVTRNIAKNKITKPVERVVKLKNGKRANKGANKLNSARLIRMHDVVSCNNRDEVALSISNAHKRSSAVLESFNQEQYKRALQNDVCPYIRGKSIAMFKENIKHFEQLDMIMDSCCPKLAVGLRAMIYNSLLSFLQVISKCKFGDDFEEFDESLAENIMDFSLRVFSEDFDDVKALVSAKELGVKICCLSLLEPILYRNIDDNIQVKMITRLFVFIGTVVRDLGTDMQALGVGDREISSTIILMLLGSAMKVVDDRKLHLLIIDIICNSTVVSVDEHLLGAALLGYFIGVENEVDCVQRENDYLMVQKYLEDANNEGKLSAEFYTCWKLFAVSPYKHVREDNEKHKEECANLVADVLMREEELAKNAVGMGLKHNHKCKKETISRILKRKICGVIKHDKESSGELFDSKDLDKNLPKLDLGREKSDEDENNKRLMFLYEKMLNMNFEEAFKGFCECEEKEKIKSDSVGGLHLAIINILQFECLVERMKHECSTFLCLSKQSIVIRKYLEHFVEAASDDNLPGSISAKQLKSAYAKIEPLTDVLKAEEGILNKAIEYANKAASILSEFHEDGKEELGLLLLQEEQLREQIVQAGEVYQDMISILHIRRKVLGKIRKKSTTGSAGERVDIKANKVLESCNEAVKCVDKLRYKLAEFDKLKPSGHKSN</sequence>
<comment type="caution">
    <text evidence="2">The sequence shown here is derived from an EMBL/GenBank/DDBJ whole genome shotgun (WGS) entry which is preliminary data.</text>
</comment>
<keyword evidence="1" id="KW-0812">Transmembrane</keyword>
<reference evidence="2 3" key="1">
    <citation type="journal article" date="2023" name="bioRxiv">
        <title>An intranuclear bacterial parasite of deep-sea mussels expresses apoptosis inhibitors acquired from its host.</title>
        <authorList>
            <person name="Gonzalez Porras M.A."/>
            <person name="Assie A."/>
            <person name="Tietjen M."/>
            <person name="Violette M."/>
            <person name="Kleiner M."/>
            <person name="Gruber-Vodicka H."/>
            <person name="Dubilier N."/>
            <person name="Leisch N."/>
        </authorList>
    </citation>
    <scope>NUCLEOTIDE SEQUENCE [LARGE SCALE GENOMIC DNA]</scope>
    <source>
        <strain evidence="2">IAP13</strain>
    </source>
</reference>
<name>A0AA90P0W9_9GAMM</name>
<evidence type="ECO:0000313" key="3">
    <source>
        <dbReference type="Proteomes" id="UP001178148"/>
    </source>
</evidence>
<keyword evidence="1" id="KW-0472">Membrane</keyword>
<keyword evidence="3" id="KW-1185">Reference proteome</keyword>
<gene>
    <name evidence="2" type="ORF">QS748_07020</name>
</gene>
<protein>
    <submittedName>
        <fullName evidence="2">Uncharacterized protein</fullName>
    </submittedName>
</protein>
<feature type="transmembrane region" description="Helical" evidence="1">
    <location>
        <begin position="21"/>
        <end position="41"/>
    </location>
</feature>
<proteinExistence type="predicted"/>
<dbReference type="Proteomes" id="UP001178148">
    <property type="component" value="Unassembled WGS sequence"/>
</dbReference>